<keyword evidence="2" id="KW-1185">Reference proteome</keyword>
<sequence length="80" mass="8668">PKRGAIMKSLEKILPFGPSKPTASEFFTSEVAMVLIAQHEPTAIFALTLAGKKPLPTGSTIQVEFENPNRPDTLFNQTVA</sequence>
<feature type="non-terminal residue" evidence="1">
    <location>
        <position position="1"/>
    </location>
</feature>
<comment type="caution">
    <text evidence="1">The sequence shown here is derived from an EMBL/GenBank/DDBJ whole genome shotgun (WGS) entry which is preliminary data.</text>
</comment>
<reference evidence="1 2" key="1">
    <citation type="submission" date="2022-08" db="EMBL/GenBank/DDBJ databases">
        <title>Reclassification of Massilia species as members of the genera Telluria, Duganella, Pseudoduganella, Mokoshia gen. nov. and Zemynaea gen. nov. using orthogonal and non-orthogonal genome-based approaches.</title>
        <authorList>
            <person name="Bowman J.P."/>
        </authorList>
    </citation>
    <scope>NUCLEOTIDE SEQUENCE [LARGE SCALE GENOMIC DNA]</scope>
    <source>
        <strain evidence="1 2">LMG 28164</strain>
    </source>
</reference>
<protein>
    <submittedName>
        <fullName evidence="1">Uncharacterized protein</fullName>
    </submittedName>
</protein>
<evidence type="ECO:0000313" key="2">
    <source>
        <dbReference type="Proteomes" id="UP001205560"/>
    </source>
</evidence>
<accession>A0ABT2A5H8</accession>
<dbReference type="EMBL" id="JANUGX010000007">
    <property type="protein sequence ID" value="MCS0589095.1"/>
    <property type="molecule type" value="Genomic_DNA"/>
</dbReference>
<proteinExistence type="predicted"/>
<gene>
    <name evidence="1" type="ORF">NX782_07740</name>
</gene>
<name>A0ABT2A5H8_9BURK</name>
<evidence type="ECO:0000313" key="1">
    <source>
        <dbReference type="EMBL" id="MCS0589095.1"/>
    </source>
</evidence>
<dbReference type="Proteomes" id="UP001205560">
    <property type="component" value="Unassembled WGS sequence"/>
</dbReference>
<organism evidence="1 2">
    <name type="scientific">Massilia norwichensis</name>
    <dbReference type="NCBI Taxonomy" id="1442366"/>
    <lineage>
        <taxon>Bacteria</taxon>
        <taxon>Pseudomonadati</taxon>
        <taxon>Pseudomonadota</taxon>
        <taxon>Betaproteobacteria</taxon>
        <taxon>Burkholderiales</taxon>
        <taxon>Oxalobacteraceae</taxon>
        <taxon>Telluria group</taxon>
        <taxon>Massilia</taxon>
    </lineage>
</organism>
<dbReference type="RefSeq" id="WP_258844867.1">
    <property type="nucleotide sequence ID" value="NZ_JANUGX010000007.1"/>
</dbReference>